<keyword evidence="4 8" id="KW-0547">Nucleotide-binding</keyword>
<comment type="catalytic activity">
    <reaction evidence="7 8">
        <text>dTMP + ATP = dTDP + ADP</text>
        <dbReference type="Rhea" id="RHEA:13517"/>
        <dbReference type="ChEBI" id="CHEBI:30616"/>
        <dbReference type="ChEBI" id="CHEBI:58369"/>
        <dbReference type="ChEBI" id="CHEBI:63528"/>
        <dbReference type="ChEBI" id="CHEBI:456216"/>
        <dbReference type="EC" id="2.7.4.9"/>
    </reaction>
</comment>
<comment type="caution">
    <text evidence="10">The sequence shown here is derived from an EMBL/GenBank/DDBJ whole genome shotgun (WGS) entry which is preliminary data.</text>
</comment>
<keyword evidence="3 8" id="KW-0545">Nucleotide biosynthesis</keyword>
<dbReference type="GO" id="GO:0006227">
    <property type="term" value="P:dUDP biosynthetic process"/>
    <property type="evidence" value="ECO:0007669"/>
    <property type="project" value="TreeGrafter"/>
</dbReference>
<evidence type="ECO:0000256" key="1">
    <source>
        <dbReference type="ARBA" id="ARBA00009776"/>
    </source>
</evidence>
<dbReference type="GO" id="GO:0004798">
    <property type="term" value="F:dTMP kinase activity"/>
    <property type="evidence" value="ECO:0007669"/>
    <property type="project" value="UniProtKB-UniRule"/>
</dbReference>
<dbReference type="GO" id="GO:0005524">
    <property type="term" value="F:ATP binding"/>
    <property type="evidence" value="ECO:0007669"/>
    <property type="project" value="UniProtKB-UniRule"/>
</dbReference>
<dbReference type="GO" id="GO:0005737">
    <property type="term" value="C:cytoplasm"/>
    <property type="evidence" value="ECO:0007669"/>
    <property type="project" value="TreeGrafter"/>
</dbReference>
<feature type="binding site" evidence="8">
    <location>
        <begin position="22"/>
        <end position="29"/>
    </location>
    <ligand>
        <name>ATP</name>
        <dbReference type="ChEBI" id="CHEBI:30616"/>
    </ligand>
</feature>
<dbReference type="Gene3D" id="3.40.50.300">
    <property type="entry name" value="P-loop containing nucleotide triphosphate hydrolases"/>
    <property type="match status" value="1"/>
</dbReference>
<sequence>MSKKGKSYFTKVSKGKLVVFEGIDGSGKTTICRLLINYLKKRKIPFSHYSFPRYDKPWGKLIRRYLDGEFGSVGEVDPYLASVLYAGDRLTAAVKINQDLKAGKIVICDRYTASNIAHQAAKVGSHRGKTFTEWVERFEYENNKIPREDLVLLLSVPPVISQKLMAKKKRDIHERNKKYLENVWQIFEDLAGKKNWRKINCVKNGKLRKPEEIHKEVLEILENRSIL</sequence>
<dbReference type="CDD" id="cd01672">
    <property type="entry name" value="TMPK"/>
    <property type="match status" value="1"/>
</dbReference>
<evidence type="ECO:0000256" key="6">
    <source>
        <dbReference type="ARBA" id="ARBA00022840"/>
    </source>
</evidence>
<dbReference type="EMBL" id="MFBO01000010">
    <property type="protein sequence ID" value="OGD98434.1"/>
    <property type="molecule type" value="Genomic_DNA"/>
</dbReference>
<dbReference type="PANTHER" id="PTHR10344:SF4">
    <property type="entry name" value="UMP-CMP KINASE 2, MITOCHONDRIAL"/>
    <property type="match status" value="1"/>
</dbReference>
<keyword evidence="5 8" id="KW-0418">Kinase</keyword>
<reference evidence="10 11" key="1">
    <citation type="journal article" date="2016" name="Nat. Commun.">
        <title>Thousands of microbial genomes shed light on interconnected biogeochemical processes in an aquifer system.</title>
        <authorList>
            <person name="Anantharaman K."/>
            <person name="Brown C.T."/>
            <person name="Hug L.A."/>
            <person name="Sharon I."/>
            <person name="Castelle C.J."/>
            <person name="Probst A.J."/>
            <person name="Thomas B.C."/>
            <person name="Singh A."/>
            <person name="Wilkins M.J."/>
            <person name="Karaoz U."/>
            <person name="Brodie E.L."/>
            <person name="Williams K.H."/>
            <person name="Hubbard S.S."/>
            <person name="Banfield J.F."/>
        </authorList>
    </citation>
    <scope>NUCLEOTIDE SEQUENCE [LARGE SCALE GENOMIC DNA]</scope>
</reference>
<evidence type="ECO:0000256" key="8">
    <source>
        <dbReference type="HAMAP-Rule" id="MF_00165"/>
    </source>
</evidence>
<dbReference type="AlphaFoldDB" id="A0A1F5H2Z8"/>
<evidence type="ECO:0000256" key="3">
    <source>
        <dbReference type="ARBA" id="ARBA00022727"/>
    </source>
</evidence>
<dbReference type="InterPro" id="IPR027417">
    <property type="entry name" value="P-loop_NTPase"/>
</dbReference>
<dbReference type="Proteomes" id="UP000176740">
    <property type="component" value="Unassembled WGS sequence"/>
</dbReference>
<dbReference type="HAMAP" id="MF_00165">
    <property type="entry name" value="Thymidylate_kinase"/>
    <property type="match status" value="1"/>
</dbReference>
<dbReference type="InterPro" id="IPR039430">
    <property type="entry name" value="Thymidylate_kin-like_dom"/>
</dbReference>
<evidence type="ECO:0000256" key="5">
    <source>
        <dbReference type="ARBA" id="ARBA00022777"/>
    </source>
</evidence>
<comment type="function">
    <text evidence="8">Phosphorylation of dTMP to form dTDP in both de novo and salvage pathways of dTTP synthesis.</text>
</comment>
<dbReference type="NCBIfam" id="TIGR00041">
    <property type="entry name" value="DTMP_kinase"/>
    <property type="match status" value="1"/>
</dbReference>
<evidence type="ECO:0000256" key="7">
    <source>
        <dbReference type="ARBA" id="ARBA00048743"/>
    </source>
</evidence>
<dbReference type="GO" id="GO:0006235">
    <property type="term" value="P:dTTP biosynthetic process"/>
    <property type="evidence" value="ECO:0007669"/>
    <property type="project" value="UniProtKB-UniRule"/>
</dbReference>
<protein>
    <recommendedName>
        <fullName evidence="8">Thymidylate kinase</fullName>
        <ecNumber evidence="8">2.7.4.9</ecNumber>
    </recommendedName>
    <alternativeName>
        <fullName evidence="8">dTMP kinase</fullName>
    </alternativeName>
</protein>
<proteinExistence type="inferred from homology"/>
<evidence type="ECO:0000259" key="9">
    <source>
        <dbReference type="Pfam" id="PF02223"/>
    </source>
</evidence>
<dbReference type="EC" id="2.7.4.9" evidence="8"/>
<accession>A0A1F5H2Z8</accession>
<dbReference type="SUPFAM" id="SSF52540">
    <property type="entry name" value="P-loop containing nucleoside triphosphate hydrolases"/>
    <property type="match status" value="1"/>
</dbReference>
<keyword evidence="2 8" id="KW-0808">Transferase</keyword>
<evidence type="ECO:0000256" key="4">
    <source>
        <dbReference type="ARBA" id="ARBA00022741"/>
    </source>
</evidence>
<dbReference type="PANTHER" id="PTHR10344">
    <property type="entry name" value="THYMIDYLATE KINASE"/>
    <property type="match status" value="1"/>
</dbReference>
<dbReference type="InterPro" id="IPR018094">
    <property type="entry name" value="Thymidylate_kinase"/>
</dbReference>
<name>A0A1F5H2Z8_9BACT</name>
<dbReference type="STRING" id="1797725.A3A49_00475"/>
<evidence type="ECO:0000313" key="11">
    <source>
        <dbReference type="Proteomes" id="UP000176740"/>
    </source>
</evidence>
<evidence type="ECO:0000313" key="10">
    <source>
        <dbReference type="EMBL" id="OGD98434.1"/>
    </source>
</evidence>
<dbReference type="Pfam" id="PF02223">
    <property type="entry name" value="Thymidylate_kin"/>
    <property type="match status" value="1"/>
</dbReference>
<dbReference type="GO" id="GO:0006233">
    <property type="term" value="P:dTDP biosynthetic process"/>
    <property type="evidence" value="ECO:0007669"/>
    <property type="project" value="InterPro"/>
</dbReference>
<feature type="domain" description="Thymidylate kinase-like" evidence="9">
    <location>
        <begin position="20"/>
        <end position="201"/>
    </location>
</feature>
<evidence type="ECO:0000256" key="2">
    <source>
        <dbReference type="ARBA" id="ARBA00022679"/>
    </source>
</evidence>
<organism evidence="10 11">
    <name type="scientific">Candidatus Curtissbacteria bacterium RIFCSPLOWO2_01_FULL_38_11b</name>
    <dbReference type="NCBI Taxonomy" id="1797725"/>
    <lineage>
        <taxon>Bacteria</taxon>
        <taxon>Candidatus Curtissiibacteriota</taxon>
    </lineage>
</organism>
<gene>
    <name evidence="8" type="primary">tmk</name>
    <name evidence="10" type="ORF">A3A49_00475</name>
</gene>
<keyword evidence="6 8" id="KW-0067">ATP-binding</keyword>
<comment type="similarity">
    <text evidence="1 8">Belongs to the thymidylate kinase family.</text>
</comment>